<dbReference type="Pfam" id="PF01740">
    <property type="entry name" value="STAS"/>
    <property type="match status" value="1"/>
</dbReference>
<dbReference type="OrthoDB" id="360941at2"/>
<evidence type="ECO:0000259" key="1">
    <source>
        <dbReference type="PROSITE" id="PS50801"/>
    </source>
</evidence>
<sequence>MDALKVVEKFGANYVLYELVGVVNSYTLDELKGKVYTIVVDSNLVLDLSSVEAIDSAGVGLIMGGFNEAEEFDHRLYIMNPSPVVRQALDDTGFSDTFYFIHSVTEVI</sequence>
<dbReference type="AlphaFoldDB" id="A0A1T4PS14"/>
<feature type="domain" description="STAS" evidence="1">
    <location>
        <begin position="13"/>
        <end position="108"/>
    </location>
</feature>
<gene>
    <name evidence="2" type="ORF">SAMN02745152_01696</name>
</gene>
<dbReference type="Gene3D" id="3.30.750.24">
    <property type="entry name" value="STAS domain"/>
    <property type="match status" value="1"/>
</dbReference>
<protein>
    <submittedName>
        <fullName evidence="2">Anti-anti-sigma factor</fullName>
    </submittedName>
</protein>
<organism evidence="2 3">
    <name type="scientific">Treponema berlinense</name>
    <dbReference type="NCBI Taxonomy" id="225004"/>
    <lineage>
        <taxon>Bacteria</taxon>
        <taxon>Pseudomonadati</taxon>
        <taxon>Spirochaetota</taxon>
        <taxon>Spirochaetia</taxon>
        <taxon>Spirochaetales</taxon>
        <taxon>Treponemataceae</taxon>
        <taxon>Treponema</taxon>
    </lineage>
</organism>
<name>A0A1T4PS14_9SPIR</name>
<dbReference type="SUPFAM" id="SSF52091">
    <property type="entry name" value="SpoIIaa-like"/>
    <property type="match status" value="1"/>
</dbReference>
<keyword evidence="3" id="KW-1185">Reference proteome</keyword>
<evidence type="ECO:0000313" key="3">
    <source>
        <dbReference type="Proteomes" id="UP000190395"/>
    </source>
</evidence>
<reference evidence="2 3" key="1">
    <citation type="submission" date="2017-02" db="EMBL/GenBank/DDBJ databases">
        <authorList>
            <person name="Peterson S.W."/>
        </authorList>
    </citation>
    <scope>NUCLEOTIDE SEQUENCE [LARGE SCALE GENOMIC DNA]</scope>
    <source>
        <strain evidence="2 3">ATCC BAA-909</strain>
    </source>
</reference>
<accession>A0A1T4PS14</accession>
<dbReference type="STRING" id="225004.SAMN02745152_01696"/>
<dbReference type="InterPro" id="IPR036513">
    <property type="entry name" value="STAS_dom_sf"/>
</dbReference>
<dbReference type="EMBL" id="FUXC01000010">
    <property type="protein sequence ID" value="SJZ94343.1"/>
    <property type="molecule type" value="Genomic_DNA"/>
</dbReference>
<proteinExistence type="predicted"/>
<dbReference type="RefSeq" id="WP_078931429.1">
    <property type="nucleotide sequence ID" value="NZ_CAMEQG010000038.1"/>
</dbReference>
<dbReference type="InterPro" id="IPR002645">
    <property type="entry name" value="STAS_dom"/>
</dbReference>
<dbReference type="PROSITE" id="PS50801">
    <property type="entry name" value="STAS"/>
    <property type="match status" value="1"/>
</dbReference>
<evidence type="ECO:0000313" key="2">
    <source>
        <dbReference type="EMBL" id="SJZ94343.1"/>
    </source>
</evidence>
<dbReference type="GeneID" id="303367927"/>
<dbReference type="Proteomes" id="UP000190395">
    <property type="component" value="Unassembled WGS sequence"/>
</dbReference>
<dbReference type="CDD" id="cd07043">
    <property type="entry name" value="STAS_anti-anti-sigma_factors"/>
    <property type="match status" value="1"/>
</dbReference>